<dbReference type="CDD" id="cd00683">
    <property type="entry name" value="Trans_IPPS_HH"/>
    <property type="match status" value="1"/>
</dbReference>
<keyword evidence="7" id="KW-1185">Reference proteome</keyword>
<dbReference type="InterPro" id="IPR044843">
    <property type="entry name" value="Trans_IPPS_bact-type"/>
</dbReference>
<dbReference type="GO" id="GO:0051996">
    <property type="term" value="F:squalene synthase [NAD(P)H] activity"/>
    <property type="evidence" value="ECO:0007669"/>
    <property type="project" value="InterPro"/>
</dbReference>
<comment type="similarity">
    <text evidence="2">Belongs to the phytoene/squalene synthase family.</text>
</comment>
<dbReference type="InterPro" id="IPR008949">
    <property type="entry name" value="Isoprenoid_synthase_dom_sf"/>
</dbReference>
<proteinExistence type="inferred from homology"/>
<keyword evidence="4" id="KW-0125">Carotenoid biosynthesis</keyword>
<dbReference type="SFLD" id="SFLDS00005">
    <property type="entry name" value="Isoprenoid_Synthase_Type_I"/>
    <property type="match status" value="1"/>
</dbReference>
<dbReference type="OrthoDB" id="6600518at2759"/>
<dbReference type="EMBL" id="GG663749">
    <property type="protein sequence ID" value="EEH52180.1"/>
    <property type="molecule type" value="Genomic_DNA"/>
</dbReference>
<feature type="compositionally biased region" description="Low complexity" evidence="5">
    <location>
        <begin position="135"/>
        <end position="149"/>
    </location>
</feature>
<dbReference type="InterPro" id="IPR002060">
    <property type="entry name" value="Squ/phyt_synthse"/>
</dbReference>
<dbReference type="EC" id="2.5.1.32" evidence="3"/>
<sequence>MASSATALAATTAAPRRAPSRSIAARASARRASSARASSSSSSSSSSIDDAAVAAAYDACAAATRASSATFYFATALMRPTQRERVRAIYAWCRALDEVVDGAETRSPADARRELDAIERRLRALFDDDDGGDGASSPPSSSGSSSSSPETIALADTIRATDGMSPEPFLDMIAGMRSDLPAAVPSSGAFYTLYCYDVAGTVGLMTLPVMGVAEGYGLDDAIPPGVELGIALQLVNVLRDVGEDAKRGRLYLPLDAVHAAGLTAEEILSGAVVNAVDGSVDARAEAHFARARVGIKMLPPAARLPVTAAGEIYGALLNKVRANGYDNITRRAYTTTGEKLRALPGLAARAWFGSRA</sequence>
<organism evidence="7">
    <name type="scientific">Micromonas pusilla (strain CCMP1545)</name>
    <name type="common">Picoplanktonic green alga</name>
    <dbReference type="NCBI Taxonomy" id="564608"/>
    <lineage>
        <taxon>Eukaryota</taxon>
        <taxon>Viridiplantae</taxon>
        <taxon>Chlorophyta</taxon>
        <taxon>Mamiellophyceae</taxon>
        <taxon>Mamiellales</taxon>
        <taxon>Mamiellaceae</taxon>
        <taxon>Micromonas</taxon>
    </lineage>
</organism>
<dbReference type="SFLD" id="SFLDG01018">
    <property type="entry name" value="Squalene/Phytoene_Synthase_Lik"/>
    <property type="match status" value="1"/>
</dbReference>
<accession>C1N6X5</accession>
<feature type="region of interest" description="Disordered" evidence="5">
    <location>
        <begin position="126"/>
        <end position="150"/>
    </location>
</feature>
<dbReference type="Proteomes" id="UP000001876">
    <property type="component" value="Unassembled WGS sequence"/>
</dbReference>
<comment type="catalytic activity">
    <reaction evidence="1">
        <text>2 (2E,6E,10E)-geranylgeranyl diphosphate = 15-cis-phytoene + 2 diphosphate</text>
        <dbReference type="Rhea" id="RHEA:34475"/>
        <dbReference type="ChEBI" id="CHEBI:27787"/>
        <dbReference type="ChEBI" id="CHEBI:33019"/>
        <dbReference type="ChEBI" id="CHEBI:58756"/>
        <dbReference type="EC" id="2.5.1.32"/>
    </reaction>
</comment>
<protein>
    <recommendedName>
        <fullName evidence="3">15-cis-phytoene synthase</fullName>
        <ecNumber evidence="3">2.5.1.32</ecNumber>
    </recommendedName>
</protein>
<evidence type="ECO:0000313" key="7">
    <source>
        <dbReference type="Proteomes" id="UP000001876"/>
    </source>
</evidence>
<dbReference type="OMA" id="HIVAFFD"/>
<evidence type="ECO:0000256" key="2">
    <source>
        <dbReference type="ARBA" id="ARBA00006251"/>
    </source>
</evidence>
<dbReference type="InterPro" id="IPR033904">
    <property type="entry name" value="Trans_IPPS_HH"/>
</dbReference>
<dbReference type="eggNOG" id="KOG1459">
    <property type="taxonomic scope" value="Eukaryota"/>
</dbReference>
<dbReference type="SFLD" id="SFLDG01212">
    <property type="entry name" value="Phytoene_synthase_like"/>
    <property type="match status" value="1"/>
</dbReference>
<feature type="region of interest" description="Disordered" evidence="5">
    <location>
        <begin position="1"/>
        <end position="46"/>
    </location>
</feature>
<dbReference type="Pfam" id="PF00494">
    <property type="entry name" value="SQS_PSY"/>
    <property type="match status" value="1"/>
</dbReference>
<name>C1N6X5_MICPC</name>
<gene>
    <name evidence="6" type="primary">PSY2</name>
    <name evidence="6" type="ORF">MICPUCDRAFT_22804</name>
</gene>
<evidence type="ECO:0000313" key="6">
    <source>
        <dbReference type="EMBL" id="EEH52180.1"/>
    </source>
</evidence>
<dbReference type="AlphaFoldDB" id="C1N6X5"/>
<dbReference type="RefSeq" id="XP_003063807.1">
    <property type="nucleotide sequence ID" value="XM_003063761.1"/>
</dbReference>
<dbReference type="Gene3D" id="1.10.600.10">
    <property type="entry name" value="Farnesyl Diphosphate Synthase"/>
    <property type="match status" value="1"/>
</dbReference>
<reference evidence="6 7" key="1">
    <citation type="journal article" date="2009" name="Science">
        <title>Green evolution and dynamic adaptations revealed by genomes of the marine picoeukaryotes Micromonas.</title>
        <authorList>
            <person name="Worden A.Z."/>
            <person name="Lee J.H."/>
            <person name="Mock T."/>
            <person name="Rouze P."/>
            <person name="Simmons M.P."/>
            <person name="Aerts A.L."/>
            <person name="Allen A.E."/>
            <person name="Cuvelier M.L."/>
            <person name="Derelle E."/>
            <person name="Everett M.V."/>
            <person name="Foulon E."/>
            <person name="Grimwood J."/>
            <person name="Gundlach H."/>
            <person name="Henrissat B."/>
            <person name="Napoli C."/>
            <person name="McDonald S.M."/>
            <person name="Parker M.S."/>
            <person name="Rombauts S."/>
            <person name="Salamov A."/>
            <person name="Von Dassow P."/>
            <person name="Badger J.H."/>
            <person name="Coutinho P.M."/>
            <person name="Demir E."/>
            <person name="Dubchak I."/>
            <person name="Gentemann C."/>
            <person name="Eikrem W."/>
            <person name="Gready J.E."/>
            <person name="John U."/>
            <person name="Lanier W."/>
            <person name="Lindquist E.A."/>
            <person name="Lucas S."/>
            <person name="Mayer K.F."/>
            <person name="Moreau H."/>
            <person name="Not F."/>
            <person name="Otillar R."/>
            <person name="Panaud O."/>
            <person name="Pangilinan J."/>
            <person name="Paulsen I."/>
            <person name="Piegu B."/>
            <person name="Poliakov A."/>
            <person name="Robbens S."/>
            <person name="Schmutz J."/>
            <person name="Toulza E."/>
            <person name="Wyss T."/>
            <person name="Zelensky A."/>
            <person name="Zhou K."/>
            <person name="Armbrust E.V."/>
            <person name="Bhattacharya D."/>
            <person name="Goodenough U.W."/>
            <person name="Van de Peer Y."/>
            <person name="Grigoriev I.V."/>
        </authorList>
    </citation>
    <scope>NUCLEOTIDE SEQUENCE [LARGE SCALE GENOMIC DNA]</scope>
    <source>
        <strain evidence="6 7">CCMP1545</strain>
    </source>
</reference>
<dbReference type="GeneID" id="9689071"/>
<dbReference type="STRING" id="564608.C1N6X5"/>
<dbReference type="GO" id="GO:0046905">
    <property type="term" value="F:15-cis-phytoene synthase activity"/>
    <property type="evidence" value="ECO:0007669"/>
    <property type="project" value="UniProtKB-EC"/>
</dbReference>
<evidence type="ECO:0000256" key="4">
    <source>
        <dbReference type="ARBA" id="ARBA00022746"/>
    </source>
</evidence>
<evidence type="ECO:0000256" key="5">
    <source>
        <dbReference type="SAM" id="MobiDB-lite"/>
    </source>
</evidence>
<dbReference type="GO" id="GO:0004311">
    <property type="term" value="F:geranylgeranyl diphosphate synthase activity"/>
    <property type="evidence" value="ECO:0007669"/>
    <property type="project" value="InterPro"/>
</dbReference>
<evidence type="ECO:0000256" key="3">
    <source>
        <dbReference type="ARBA" id="ARBA00012396"/>
    </source>
</evidence>
<dbReference type="KEGG" id="mpp:MICPUCDRAFT_22804"/>
<dbReference type="SUPFAM" id="SSF48576">
    <property type="entry name" value="Terpenoid synthases"/>
    <property type="match status" value="1"/>
</dbReference>
<dbReference type="GO" id="GO:0016117">
    <property type="term" value="P:carotenoid biosynthetic process"/>
    <property type="evidence" value="ECO:0007669"/>
    <property type="project" value="UniProtKB-KW"/>
</dbReference>
<dbReference type="PANTHER" id="PTHR31480">
    <property type="entry name" value="BIFUNCTIONAL LYCOPENE CYCLASE/PHYTOENE SYNTHASE"/>
    <property type="match status" value="1"/>
</dbReference>
<evidence type="ECO:0000256" key="1">
    <source>
        <dbReference type="ARBA" id="ARBA00001805"/>
    </source>
</evidence>